<dbReference type="Proteomes" id="UP000600214">
    <property type="component" value="Unassembled WGS sequence"/>
</dbReference>
<proteinExistence type="predicted"/>
<evidence type="ECO:0000313" key="2">
    <source>
        <dbReference type="EMBL" id="GGH21714.1"/>
    </source>
</evidence>
<dbReference type="InterPro" id="IPR011050">
    <property type="entry name" value="Pectin_lyase_fold/virulence"/>
</dbReference>
<evidence type="ECO:0000259" key="1">
    <source>
        <dbReference type="Pfam" id="PF13229"/>
    </source>
</evidence>
<dbReference type="Pfam" id="PF13229">
    <property type="entry name" value="Beta_helix"/>
    <property type="match status" value="1"/>
</dbReference>
<dbReference type="InterPro" id="IPR012334">
    <property type="entry name" value="Pectin_lyas_fold"/>
</dbReference>
<gene>
    <name evidence="2" type="ORF">GCM10007423_03050</name>
</gene>
<protein>
    <recommendedName>
        <fullName evidence="1">Right handed beta helix domain-containing protein</fullName>
    </recommendedName>
</protein>
<dbReference type="Gene3D" id="2.160.20.10">
    <property type="entry name" value="Single-stranded right-handed beta-helix, Pectin lyase-like"/>
    <property type="match status" value="1"/>
</dbReference>
<comment type="caution">
    <text evidence="2">The sequence shown here is derived from an EMBL/GenBank/DDBJ whole genome shotgun (WGS) entry which is preliminary data.</text>
</comment>
<sequence>MQAFVDYFTDKILADRQIIWSPNVVANVSGTPAGGGQVDAAKKTITIPVGQSGAGSFLGKSFNISQFTNYNPGDEIWIRLLLTESATALLGVITAVTLKSGATDVTPPAANIILRSYAENPAWFELIIPYTLQSASEALEVLLSIKTAAPPQSTPEKKITWESLNVFNATDGYTTAIDVVDSGVRKAEYVYAFFERAARVSKAIDNGTTDNTQILQTEINDAIETSGELLFLQKNTILVKGTLNVNKRLAIKGKGTTFQIDNPVANKELFNINTAERFECSDIVIIPKAANLHPTSFKFSIVNYDSVLDHVTFKNLPEALYVDNVDGLLLKNCLFVGGEEGLLIGHIAPTTTRNVTVDRNRFESNSEKNIWARASNNLTITRNLFRKNVDPLLGHSKRNIVIDLLGETNDNLRIVENTFQSFTEYSVRFYTSNAGQLNNTVVSGNTFRDLSSSTTSGPILITGLNPHPANPPYTIDSLMIQNNHITNKTAAIQINDVTNLNIAGNNFIKEVGATSVAVGFILNRCPDPKVLSADNLYSSGQGSNVINP</sequence>
<feature type="domain" description="Right handed beta helix" evidence="1">
    <location>
        <begin position="308"/>
        <end position="449"/>
    </location>
</feature>
<dbReference type="RefSeq" id="WP_188927986.1">
    <property type="nucleotide sequence ID" value="NZ_BMIA01000001.1"/>
</dbReference>
<dbReference type="SMART" id="SM00710">
    <property type="entry name" value="PbH1"/>
    <property type="match status" value="6"/>
</dbReference>
<reference evidence="3" key="1">
    <citation type="journal article" date="2019" name="Int. J. Syst. Evol. Microbiol.">
        <title>The Global Catalogue of Microorganisms (GCM) 10K type strain sequencing project: providing services to taxonomists for standard genome sequencing and annotation.</title>
        <authorList>
            <consortium name="The Broad Institute Genomics Platform"/>
            <consortium name="The Broad Institute Genome Sequencing Center for Infectious Disease"/>
            <person name="Wu L."/>
            <person name="Ma J."/>
        </authorList>
    </citation>
    <scope>NUCLEOTIDE SEQUENCE [LARGE SCALE GENOMIC DNA]</scope>
    <source>
        <strain evidence="3">CGMCC 1.15288</strain>
    </source>
</reference>
<dbReference type="InterPro" id="IPR006626">
    <property type="entry name" value="PbH1"/>
</dbReference>
<dbReference type="EMBL" id="BMIA01000001">
    <property type="protein sequence ID" value="GGH21714.1"/>
    <property type="molecule type" value="Genomic_DNA"/>
</dbReference>
<organism evidence="2 3">
    <name type="scientific">Dyadobacter endophyticus</name>
    <dbReference type="NCBI Taxonomy" id="1749036"/>
    <lineage>
        <taxon>Bacteria</taxon>
        <taxon>Pseudomonadati</taxon>
        <taxon>Bacteroidota</taxon>
        <taxon>Cytophagia</taxon>
        <taxon>Cytophagales</taxon>
        <taxon>Spirosomataceae</taxon>
        <taxon>Dyadobacter</taxon>
    </lineage>
</organism>
<evidence type="ECO:0000313" key="3">
    <source>
        <dbReference type="Proteomes" id="UP000600214"/>
    </source>
</evidence>
<keyword evidence="3" id="KW-1185">Reference proteome</keyword>
<dbReference type="InterPro" id="IPR039448">
    <property type="entry name" value="Beta_helix"/>
</dbReference>
<dbReference type="SUPFAM" id="SSF51126">
    <property type="entry name" value="Pectin lyase-like"/>
    <property type="match status" value="1"/>
</dbReference>
<name>A0ABQ1YDI2_9BACT</name>
<accession>A0ABQ1YDI2</accession>